<dbReference type="InterPro" id="IPR002686">
    <property type="entry name" value="Transposase_17"/>
</dbReference>
<proteinExistence type="predicted"/>
<dbReference type="SUPFAM" id="SSF143422">
    <property type="entry name" value="Transposase IS200-like"/>
    <property type="match status" value="1"/>
</dbReference>
<dbReference type="Pfam" id="PF01797">
    <property type="entry name" value="Y1_Tnp"/>
    <property type="match status" value="1"/>
</dbReference>
<evidence type="ECO:0000313" key="3">
    <source>
        <dbReference type="Proteomes" id="UP000178017"/>
    </source>
</evidence>
<dbReference type="PANTHER" id="PTHR34322">
    <property type="entry name" value="TRANSPOSASE, Y1_TNP DOMAIN-CONTAINING"/>
    <property type="match status" value="1"/>
</dbReference>
<dbReference type="PANTHER" id="PTHR34322:SF2">
    <property type="entry name" value="TRANSPOSASE IS200-LIKE DOMAIN-CONTAINING PROTEIN"/>
    <property type="match status" value="1"/>
</dbReference>
<sequence>MPYRQQVIVPGEIYHVFNRSVAKIPIFEVKNDYKRALEVFSFYSYEKTPMSFSKYNRLSVDQKKNLYEQMRNNLDKNIEIISFCLMPNHIHFLLKEIKIKGITNFMRKFQDSYAKYYNTKSDRNGAVFQARFKVIRVESDEQLLHLARYIHLNPLTTYLVKDVIDLDRYAWSSWMDYLGLREEKYLSTDLLKNHFPSLESFKKFTLDQADYQRTLSRLKHLSLE</sequence>
<dbReference type="Proteomes" id="UP000178017">
    <property type="component" value="Unassembled WGS sequence"/>
</dbReference>
<organism evidence="2 3">
    <name type="scientific">Candidatus Daviesbacteria bacterium RIFCSPLOWO2_01_FULL_40_24</name>
    <dbReference type="NCBI Taxonomy" id="1797787"/>
    <lineage>
        <taxon>Bacteria</taxon>
        <taxon>Candidatus Daviesiibacteriota</taxon>
    </lineage>
</organism>
<gene>
    <name evidence="2" type="ORF">A3B49_00195</name>
</gene>
<dbReference type="GO" id="GO:0004803">
    <property type="term" value="F:transposase activity"/>
    <property type="evidence" value="ECO:0007669"/>
    <property type="project" value="InterPro"/>
</dbReference>
<comment type="caution">
    <text evidence="2">The sequence shown here is derived from an EMBL/GenBank/DDBJ whole genome shotgun (WGS) entry which is preliminary data.</text>
</comment>
<dbReference type="SMART" id="SM01321">
    <property type="entry name" value="Y1_Tnp"/>
    <property type="match status" value="1"/>
</dbReference>
<evidence type="ECO:0000259" key="1">
    <source>
        <dbReference type="SMART" id="SM01321"/>
    </source>
</evidence>
<dbReference type="AlphaFoldDB" id="A0A1F5MJT4"/>
<protein>
    <recommendedName>
        <fullName evidence="1">Transposase IS200-like domain-containing protein</fullName>
    </recommendedName>
</protein>
<evidence type="ECO:0000313" key="2">
    <source>
        <dbReference type="EMBL" id="OGE65647.1"/>
    </source>
</evidence>
<dbReference type="GO" id="GO:0006313">
    <property type="term" value="P:DNA transposition"/>
    <property type="evidence" value="ECO:0007669"/>
    <property type="project" value="InterPro"/>
</dbReference>
<name>A0A1F5MJT4_9BACT</name>
<dbReference type="GO" id="GO:0003677">
    <property type="term" value="F:DNA binding"/>
    <property type="evidence" value="ECO:0007669"/>
    <property type="project" value="InterPro"/>
</dbReference>
<dbReference type="Gene3D" id="3.30.70.1290">
    <property type="entry name" value="Transposase IS200-like"/>
    <property type="match status" value="1"/>
</dbReference>
<dbReference type="EMBL" id="MFDO01000014">
    <property type="protein sequence ID" value="OGE65647.1"/>
    <property type="molecule type" value="Genomic_DNA"/>
</dbReference>
<dbReference type="InterPro" id="IPR036515">
    <property type="entry name" value="Transposase_17_sf"/>
</dbReference>
<reference evidence="2 3" key="1">
    <citation type="journal article" date="2016" name="Nat. Commun.">
        <title>Thousands of microbial genomes shed light on interconnected biogeochemical processes in an aquifer system.</title>
        <authorList>
            <person name="Anantharaman K."/>
            <person name="Brown C.T."/>
            <person name="Hug L.A."/>
            <person name="Sharon I."/>
            <person name="Castelle C.J."/>
            <person name="Probst A.J."/>
            <person name="Thomas B.C."/>
            <person name="Singh A."/>
            <person name="Wilkins M.J."/>
            <person name="Karaoz U."/>
            <person name="Brodie E.L."/>
            <person name="Williams K.H."/>
            <person name="Hubbard S.S."/>
            <person name="Banfield J.F."/>
        </authorList>
    </citation>
    <scope>NUCLEOTIDE SEQUENCE [LARGE SCALE GENOMIC DNA]</scope>
</reference>
<accession>A0A1F5MJT4</accession>
<feature type="domain" description="Transposase IS200-like" evidence="1">
    <location>
        <begin position="9"/>
        <end position="153"/>
    </location>
</feature>